<feature type="transmembrane region" description="Helical" evidence="1">
    <location>
        <begin position="83"/>
        <end position="101"/>
    </location>
</feature>
<proteinExistence type="predicted"/>
<protein>
    <submittedName>
        <fullName evidence="2">Uncharacterized protein</fullName>
    </submittedName>
</protein>
<sequence length="111" mass="13095">MKSWKSIQSYFQKQYPFLLAVVIMLNMLIMRSLRFPQHMELEFEKQLSRSYGTMVSFALLLYLTKSDSANHMEDQKEKAVLPYYKIAKWVGFIVVGGIYIYQTAQCYLLAM</sequence>
<name>A0A1H8CMY9_9FIRM</name>
<gene>
    <name evidence="2" type="ORF">SAMN05216180_2209</name>
</gene>
<dbReference type="Proteomes" id="UP000199158">
    <property type="component" value="Unassembled WGS sequence"/>
</dbReference>
<dbReference type="EMBL" id="FOCG01000002">
    <property type="protein sequence ID" value="SEM95784.1"/>
    <property type="molecule type" value="Genomic_DNA"/>
</dbReference>
<keyword evidence="1" id="KW-0472">Membrane</keyword>
<feature type="transmembrane region" description="Helical" evidence="1">
    <location>
        <begin position="15"/>
        <end position="34"/>
    </location>
</feature>
<organism evidence="2 3">
    <name type="scientific">Hydrogenoanaerobacterium saccharovorans</name>
    <dbReference type="NCBI Taxonomy" id="474960"/>
    <lineage>
        <taxon>Bacteria</taxon>
        <taxon>Bacillati</taxon>
        <taxon>Bacillota</taxon>
        <taxon>Clostridia</taxon>
        <taxon>Eubacteriales</taxon>
        <taxon>Oscillospiraceae</taxon>
        <taxon>Hydrogenoanaerobacterium</taxon>
    </lineage>
</organism>
<evidence type="ECO:0000313" key="3">
    <source>
        <dbReference type="Proteomes" id="UP000199158"/>
    </source>
</evidence>
<dbReference type="RefSeq" id="WP_092754991.1">
    <property type="nucleotide sequence ID" value="NZ_FOCG01000002.1"/>
</dbReference>
<accession>A0A1H8CMY9</accession>
<evidence type="ECO:0000313" key="2">
    <source>
        <dbReference type="EMBL" id="SEM95784.1"/>
    </source>
</evidence>
<keyword evidence="1" id="KW-1133">Transmembrane helix</keyword>
<feature type="transmembrane region" description="Helical" evidence="1">
    <location>
        <begin position="46"/>
        <end position="63"/>
    </location>
</feature>
<keyword evidence="1" id="KW-0812">Transmembrane</keyword>
<reference evidence="2 3" key="1">
    <citation type="submission" date="2016-10" db="EMBL/GenBank/DDBJ databases">
        <authorList>
            <person name="de Groot N.N."/>
        </authorList>
    </citation>
    <scope>NUCLEOTIDE SEQUENCE [LARGE SCALE GENOMIC DNA]</scope>
    <source>
        <strain evidence="2 3">CGMCC 1.5070</strain>
    </source>
</reference>
<evidence type="ECO:0000256" key="1">
    <source>
        <dbReference type="SAM" id="Phobius"/>
    </source>
</evidence>
<keyword evidence="3" id="KW-1185">Reference proteome</keyword>
<dbReference type="AlphaFoldDB" id="A0A1H8CMY9"/>